<reference evidence="5" key="2">
    <citation type="submission" date="2025-09" db="UniProtKB">
        <authorList>
            <consortium name="Ensembl"/>
        </authorList>
    </citation>
    <scope>IDENTIFICATION</scope>
</reference>
<dbReference type="GeneID" id="109904023"/>
<accession>A0A8C7DLF4</accession>
<gene>
    <name evidence="5" type="primary">fsip1</name>
</gene>
<feature type="region of interest" description="Disordered" evidence="4">
    <location>
        <begin position="403"/>
        <end position="426"/>
    </location>
</feature>
<dbReference type="RefSeq" id="XP_020356673.1">
    <property type="nucleotide sequence ID" value="XM_020501084.2"/>
</dbReference>
<dbReference type="Proteomes" id="UP000694557">
    <property type="component" value="Unassembled WGS sequence"/>
</dbReference>
<dbReference type="GeneTree" id="ENSGT00390000013879"/>
<dbReference type="AlphaFoldDB" id="A0A8C7DLF4"/>
<dbReference type="Ensembl" id="ENSOKIT00005022722.1">
    <property type="protein sequence ID" value="ENSOKIP00005021366.1"/>
    <property type="gene ID" value="ENSOKIG00005009432.1"/>
</dbReference>
<proteinExistence type="inferred from homology"/>
<dbReference type="PANTHER" id="PTHR22012:SF2">
    <property type="entry name" value="FIBROUS SHEATH-INTERACTING PROTEIN 1"/>
    <property type="match status" value="1"/>
</dbReference>
<dbReference type="InterPro" id="IPR026246">
    <property type="entry name" value="Fsip1"/>
</dbReference>
<dbReference type="CTD" id="161835"/>
<comment type="similarity">
    <text evidence="1">Belongs to the FSIP1 family.</text>
</comment>
<keyword evidence="3" id="KW-0175">Coiled coil</keyword>
<feature type="compositionally biased region" description="Basic and acidic residues" evidence="4">
    <location>
        <begin position="7"/>
        <end position="21"/>
    </location>
</feature>
<organism evidence="5 6">
    <name type="scientific">Oncorhynchus kisutch</name>
    <name type="common">Coho salmon</name>
    <name type="synonym">Salmo kisutch</name>
    <dbReference type="NCBI Taxonomy" id="8019"/>
    <lineage>
        <taxon>Eukaryota</taxon>
        <taxon>Metazoa</taxon>
        <taxon>Chordata</taxon>
        <taxon>Craniata</taxon>
        <taxon>Vertebrata</taxon>
        <taxon>Euteleostomi</taxon>
        <taxon>Actinopterygii</taxon>
        <taxon>Neopterygii</taxon>
        <taxon>Teleostei</taxon>
        <taxon>Protacanthopterygii</taxon>
        <taxon>Salmoniformes</taxon>
        <taxon>Salmonidae</taxon>
        <taxon>Salmoninae</taxon>
        <taxon>Oncorhynchus</taxon>
    </lineage>
</organism>
<feature type="region of interest" description="Disordered" evidence="4">
    <location>
        <begin position="1"/>
        <end position="92"/>
    </location>
</feature>
<dbReference type="Pfam" id="PF15554">
    <property type="entry name" value="FSIP1"/>
    <property type="match status" value="1"/>
</dbReference>
<evidence type="ECO:0000256" key="1">
    <source>
        <dbReference type="ARBA" id="ARBA00010495"/>
    </source>
</evidence>
<feature type="compositionally biased region" description="Basic and acidic residues" evidence="4">
    <location>
        <begin position="56"/>
        <end position="80"/>
    </location>
</feature>
<dbReference type="PANTHER" id="PTHR22012">
    <property type="entry name" value="FIBROUS SHEATH INTERACTING PROTEIN 1"/>
    <property type="match status" value="1"/>
</dbReference>
<dbReference type="KEGG" id="oki:109904023"/>
<sequence length="457" mass="51449">MDITRGSLDDISRPASNERSRPGSRVSTVSLPDVGRVFHPSPTSLVVLSDDAPNNKQDHSNSHENLRSPDESLPEKDHSIGDVSDEENEDPELQKAIKKMKILDKILASRISNEKEVKRKGKELHQKLWQELLQIKPNRSSEWADEAENTRMFLSLAPSSTHGSSEELDFAPVFGTQVPDKEYERHNRQVEESEKDLNTTAADLAEVCHEERADESEGSQSGVPRGKNKQDFVKKNIELASGAGGPVQMTQEEKYRLEELLRDMEEGDNAGKAGCEGDMWAAPVQAGEGYTPEPTERDQLIHIDSRLQLLLPVEDFLSVRSPYPDHSLPQAQDLEAGWDRLPGEKVLQDIREKRGQERRLQEIQLQLELLGQGQEMTFDKPILLEEQLMTLLDEYEISQSWGHGLGKRDTSPRDNSDTESLPDSTPRLSDYILSELLRDAYTTSFSQLDKATTMCSP</sequence>
<feature type="compositionally biased region" description="Basic and acidic residues" evidence="4">
    <location>
        <begin position="406"/>
        <end position="416"/>
    </location>
</feature>
<name>A0A8C7DLF4_ONCKI</name>
<evidence type="ECO:0000313" key="5">
    <source>
        <dbReference type="Ensembl" id="ENSOKIP00005021366.1"/>
    </source>
</evidence>
<evidence type="ECO:0000256" key="3">
    <source>
        <dbReference type="ARBA" id="ARBA00023054"/>
    </source>
</evidence>
<reference evidence="5" key="1">
    <citation type="submission" date="2025-08" db="UniProtKB">
        <authorList>
            <consortium name="Ensembl"/>
        </authorList>
    </citation>
    <scope>IDENTIFICATION</scope>
</reference>
<keyword evidence="6" id="KW-1185">Reference proteome</keyword>
<dbReference type="PRINTS" id="PR02075">
    <property type="entry name" value="FIBSHEATHIP1"/>
</dbReference>
<evidence type="ECO:0000313" key="6">
    <source>
        <dbReference type="Proteomes" id="UP000694557"/>
    </source>
</evidence>
<protein>
    <recommendedName>
        <fullName evidence="2">Fibrous sheath-interacting protein 1</fullName>
    </recommendedName>
</protein>
<evidence type="ECO:0000256" key="2">
    <source>
        <dbReference type="ARBA" id="ARBA00019480"/>
    </source>
</evidence>
<evidence type="ECO:0000256" key="4">
    <source>
        <dbReference type="SAM" id="MobiDB-lite"/>
    </source>
</evidence>